<gene>
    <name evidence="1" type="ORF">SNAT2548_LOCUS12650</name>
</gene>
<comment type="caution">
    <text evidence="1">The sequence shown here is derived from an EMBL/GenBank/DDBJ whole genome shotgun (WGS) entry which is preliminary data.</text>
</comment>
<keyword evidence="2" id="KW-1185">Reference proteome</keyword>
<sequence>MTTRMSVPSECGPAAPVEARPRACFKLDVLLHHLQGGGKRWKRTEGPELLDAMLPWPLRDALGKECVVARDPNVYEENLRTTAGVKPTLTVPRRQRWRAVTNQQTAIDAERWWPAL</sequence>
<organism evidence="1 2">
    <name type="scientific">Symbiodinium natans</name>
    <dbReference type="NCBI Taxonomy" id="878477"/>
    <lineage>
        <taxon>Eukaryota</taxon>
        <taxon>Sar</taxon>
        <taxon>Alveolata</taxon>
        <taxon>Dinophyceae</taxon>
        <taxon>Suessiales</taxon>
        <taxon>Symbiodiniaceae</taxon>
        <taxon>Symbiodinium</taxon>
    </lineage>
</organism>
<proteinExistence type="predicted"/>
<evidence type="ECO:0000313" key="2">
    <source>
        <dbReference type="Proteomes" id="UP000604046"/>
    </source>
</evidence>
<name>A0A812LV19_9DINO</name>
<accession>A0A812LV19</accession>
<dbReference type="OrthoDB" id="10549719at2759"/>
<dbReference type="Proteomes" id="UP000604046">
    <property type="component" value="Unassembled WGS sequence"/>
</dbReference>
<dbReference type="EMBL" id="CAJNDS010001230">
    <property type="protein sequence ID" value="CAE7252793.1"/>
    <property type="molecule type" value="Genomic_DNA"/>
</dbReference>
<protein>
    <submittedName>
        <fullName evidence="1">Uncharacterized protein</fullName>
    </submittedName>
</protein>
<reference evidence="1" key="1">
    <citation type="submission" date="2021-02" db="EMBL/GenBank/DDBJ databases">
        <authorList>
            <person name="Dougan E. K."/>
            <person name="Rhodes N."/>
            <person name="Thang M."/>
            <person name="Chan C."/>
        </authorList>
    </citation>
    <scope>NUCLEOTIDE SEQUENCE</scope>
</reference>
<dbReference type="AlphaFoldDB" id="A0A812LV19"/>
<evidence type="ECO:0000313" key="1">
    <source>
        <dbReference type="EMBL" id="CAE7252793.1"/>
    </source>
</evidence>